<reference evidence="2" key="1">
    <citation type="submission" date="2013-04" db="EMBL/GenBank/DDBJ databases">
        <authorList>
            <person name="Qu J."/>
            <person name="Murali S.C."/>
            <person name="Bandaranaike D."/>
            <person name="Bellair M."/>
            <person name="Blankenburg K."/>
            <person name="Chao H."/>
            <person name="Dinh H."/>
            <person name="Doddapaneni H."/>
            <person name="Downs B."/>
            <person name="Dugan-Rocha S."/>
            <person name="Elkadiri S."/>
            <person name="Gnanaolivu R.D."/>
            <person name="Hernandez B."/>
            <person name="Javaid M."/>
            <person name="Jayaseelan J.C."/>
            <person name="Lee S."/>
            <person name="Li M."/>
            <person name="Ming W."/>
            <person name="Munidasa M."/>
            <person name="Muniz J."/>
            <person name="Nguyen L."/>
            <person name="Ongeri F."/>
            <person name="Osuji N."/>
            <person name="Pu L.-L."/>
            <person name="Puazo M."/>
            <person name="Qu C."/>
            <person name="Quiroz J."/>
            <person name="Raj R."/>
            <person name="Weissenberger G."/>
            <person name="Xin Y."/>
            <person name="Zou X."/>
            <person name="Han Y."/>
            <person name="Richards S."/>
            <person name="Worley K."/>
            <person name="Muzny D."/>
            <person name="Gibbs R."/>
        </authorList>
    </citation>
    <scope>NUCLEOTIDE SEQUENCE</scope>
    <source>
        <strain evidence="2">Sampled in the wild</strain>
    </source>
</reference>
<evidence type="ECO:0000313" key="3">
    <source>
        <dbReference type="Proteomes" id="UP000792457"/>
    </source>
</evidence>
<feature type="compositionally biased region" description="Gly residues" evidence="1">
    <location>
        <begin position="594"/>
        <end position="606"/>
    </location>
</feature>
<feature type="compositionally biased region" description="Basic and acidic residues" evidence="1">
    <location>
        <begin position="47"/>
        <end position="56"/>
    </location>
</feature>
<name>A0A8K0K7W3_LADFU</name>
<reference evidence="2" key="2">
    <citation type="submission" date="2017-10" db="EMBL/GenBank/DDBJ databases">
        <title>Ladona fulva Genome sequencing and assembly.</title>
        <authorList>
            <person name="Murali S."/>
            <person name="Richards S."/>
            <person name="Bandaranaike D."/>
            <person name="Bellair M."/>
            <person name="Blankenburg K."/>
            <person name="Chao H."/>
            <person name="Dinh H."/>
            <person name="Doddapaneni H."/>
            <person name="Dugan-Rocha S."/>
            <person name="Elkadiri S."/>
            <person name="Gnanaolivu R."/>
            <person name="Hernandez B."/>
            <person name="Skinner E."/>
            <person name="Javaid M."/>
            <person name="Lee S."/>
            <person name="Li M."/>
            <person name="Ming W."/>
            <person name="Munidasa M."/>
            <person name="Muniz J."/>
            <person name="Nguyen L."/>
            <person name="Hughes D."/>
            <person name="Osuji N."/>
            <person name="Pu L.-L."/>
            <person name="Puazo M."/>
            <person name="Qu C."/>
            <person name="Quiroz J."/>
            <person name="Raj R."/>
            <person name="Weissenberger G."/>
            <person name="Xin Y."/>
            <person name="Zou X."/>
            <person name="Han Y."/>
            <person name="Worley K."/>
            <person name="Muzny D."/>
            <person name="Gibbs R."/>
        </authorList>
    </citation>
    <scope>NUCLEOTIDE SEQUENCE</scope>
    <source>
        <strain evidence="2">Sampled in the wild</strain>
    </source>
</reference>
<feature type="non-terminal residue" evidence="2">
    <location>
        <position position="942"/>
    </location>
</feature>
<feature type="region of interest" description="Disordered" evidence="1">
    <location>
        <begin position="117"/>
        <end position="177"/>
    </location>
</feature>
<proteinExistence type="predicted"/>
<feature type="compositionally biased region" description="Low complexity" evidence="1">
    <location>
        <begin position="122"/>
        <end position="131"/>
    </location>
</feature>
<dbReference type="Proteomes" id="UP000792457">
    <property type="component" value="Unassembled WGS sequence"/>
</dbReference>
<dbReference type="EMBL" id="KZ308426">
    <property type="protein sequence ID" value="KAG8229347.1"/>
    <property type="molecule type" value="Genomic_DNA"/>
</dbReference>
<feature type="region of interest" description="Disordered" evidence="1">
    <location>
        <begin position="870"/>
        <end position="942"/>
    </location>
</feature>
<organism evidence="2 3">
    <name type="scientific">Ladona fulva</name>
    <name type="common">Scarce chaser dragonfly</name>
    <name type="synonym">Libellula fulva</name>
    <dbReference type="NCBI Taxonomy" id="123851"/>
    <lineage>
        <taxon>Eukaryota</taxon>
        <taxon>Metazoa</taxon>
        <taxon>Ecdysozoa</taxon>
        <taxon>Arthropoda</taxon>
        <taxon>Hexapoda</taxon>
        <taxon>Insecta</taxon>
        <taxon>Pterygota</taxon>
        <taxon>Palaeoptera</taxon>
        <taxon>Odonata</taxon>
        <taxon>Epiprocta</taxon>
        <taxon>Anisoptera</taxon>
        <taxon>Libelluloidea</taxon>
        <taxon>Libellulidae</taxon>
        <taxon>Ladona</taxon>
    </lineage>
</organism>
<dbReference type="AlphaFoldDB" id="A0A8K0K7W3"/>
<feature type="region of interest" description="Disordered" evidence="1">
    <location>
        <begin position="580"/>
        <end position="640"/>
    </location>
</feature>
<feature type="region of interest" description="Disordered" evidence="1">
    <location>
        <begin position="768"/>
        <end position="856"/>
    </location>
</feature>
<sequence>SNGGAISSGVNAWEKPLGASTAIGSSSPASSSSGVGMTLGGPGSSVGEERGGDSGGERSAVMSGSGSGHRDSPTGSEQGLGNGVTKVPSVQKLAIEKPSSVLLDGTSPPVQTIIFENTNYKSGPPSASAAPVPKYNSHHHHHHHHSHKMQRVLEKGRGNDRKMTDDSDDGVPIGYGGSKDLTKVGGIDVKADPMQLPLGFAKNTEDNSEMKLDFAFHSELSQLTEEKGHGGVKTGNNSGGGTIVSSMALQRNMHVGSTIGTAAELNYKIAAVKTFWENAPTMPTVLEISESNDGGSGVAVASSSVAAVTSASPSSSSPSLAPGVATVTTGFVVEQPSSSVVVVTGEDGSALSATEVVFSPGTPMQGSNSFGVAPASLGKGDPNSTTSNVCKVVKPQQQTAVMSTGPSPIGHPGPLSPPPYNSSNAQATAGHINYQPTIGGTAQFGGMSAIPSPPSVIFNSSQQIPAQGGLYGAFPIDGQVLGGGARSQFPQFPSPYGLSQSIGGTSAFSPQSMYLHQPAPHPQPPPPTAAPDMYPSSLSQFRLQAAAGIGAPYAGSGHHVGGTTPPQAPAAMLISTPPANSLAAVKPPPSQNQGTGGGQGAGGGGAQQPPPSQGAPPGAVGSKGATGHYGGTGTLSSAIPSAPQPSPVYIQYNDQGQAVLNHSFLSAGSQMVQRPGPVQSTVVPPPIQPPTSFYSTSAGGQTGFYQPGSSGLGQAQLHQTAAAAAAAVSSAFGLAQGFGPSQSAPTPVGLQNFGSQLAAAQQYRSTYLKSGGGGGGSSGMPSDHLQTGGRSQLKSPSANPGSQPQAPPPDVLTSPFSSAQIPSPKSRNTKLQGGPGAGNQQQQQSPTQASTHQKFSSYTPVTALVLQQQQQNSNVRNQMGSGMTGLMRSGASGNSMNSAPSRYPSPIQRPVAVAPGGNSNRHRMPQQRTSNIGKHYFVAANK</sequence>
<feature type="region of interest" description="Disordered" evidence="1">
    <location>
        <begin position="507"/>
        <end position="535"/>
    </location>
</feature>
<feature type="compositionally biased region" description="Basic residues" evidence="1">
    <location>
        <begin position="136"/>
        <end position="150"/>
    </location>
</feature>
<feature type="compositionally biased region" description="Polar residues" evidence="1">
    <location>
        <begin position="891"/>
        <end position="900"/>
    </location>
</feature>
<gene>
    <name evidence="2" type="ORF">J437_LFUL007155</name>
</gene>
<evidence type="ECO:0000256" key="1">
    <source>
        <dbReference type="SAM" id="MobiDB-lite"/>
    </source>
</evidence>
<feature type="compositionally biased region" description="Low complexity" evidence="1">
    <location>
        <begin position="838"/>
        <end position="853"/>
    </location>
</feature>
<keyword evidence="3" id="KW-1185">Reference proteome</keyword>
<feature type="compositionally biased region" description="Polar residues" evidence="1">
    <location>
        <begin position="872"/>
        <end position="881"/>
    </location>
</feature>
<dbReference type="OrthoDB" id="1939715at2759"/>
<comment type="caution">
    <text evidence="2">The sequence shown here is derived from an EMBL/GenBank/DDBJ whole genome shotgun (WGS) entry which is preliminary data.</text>
</comment>
<feature type="region of interest" description="Disordered" evidence="1">
    <location>
        <begin position="18"/>
        <end position="84"/>
    </location>
</feature>
<feature type="compositionally biased region" description="Polar residues" evidence="1">
    <location>
        <begin position="784"/>
        <end position="804"/>
    </location>
</feature>
<protein>
    <submittedName>
        <fullName evidence="2">Uncharacterized protein</fullName>
    </submittedName>
</protein>
<feature type="compositionally biased region" description="Basic and acidic residues" evidence="1">
    <location>
        <begin position="151"/>
        <end position="165"/>
    </location>
</feature>
<feature type="compositionally biased region" description="Low complexity" evidence="1">
    <location>
        <begin position="18"/>
        <end position="34"/>
    </location>
</feature>
<feature type="compositionally biased region" description="Polar residues" evidence="1">
    <location>
        <begin position="814"/>
        <end position="831"/>
    </location>
</feature>
<accession>A0A8K0K7W3</accession>
<evidence type="ECO:0000313" key="2">
    <source>
        <dbReference type="EMBL" id="KAG8229347.1"/>
    </source>
</evidence>
<feature type="compositionally biased region" description="Pro residues" evidence="1">
    <location>
        <begin position="519"/>
        <end position="529"/>
    </location>
</feature>